<protein>
    <recommendedName>
        <fullName evidence="8">Ribonuclease VapC</fullName>
        <shortName evidence="8">RNase VapC</shortName>
        <ecNumber evidence="8">3.1.-.-</ecNumber>
    </recommendedName>
    <alternativeName>
        <fullName evidence="8">Toxin VapC</fullName>
    </alternativeName>
</protein>
<evidence type="ECO:0000256" key="2">
    <source>
        <dbReference type="ARBA" id="ARBA00022649"/>
    </source>
</evidence>
<keyword evidence="5 8" id="KW-0378">Hydrolase</keyword>
<evidence type="ECO:0000313" key="11">
    <source>
        <dbReference type="Proteomes" id="UP000469185"/>
    </source>
</evidence>
<organism evidence="10 11">
    <name type="scientific">Phytoactinopolyspora alkaliphila</name>
    <dbReference type="NCBI Taxonomy" id="1783498"/>
    <lineage>
        <taxon>Bacteria</taxon>
        <taxon>Bacillati</taxon>
        <taxon>Actinomycetota</taxon>
        <taxon>Actinomycetes</taxon>
        <taxon>Jiangellales</taxon>
        <taxon>Jiangellaceae</taxon>
        <taxon>Phytoactinopolyspora</taxon>
    </lineage>
</organism>
<dbReference type="GO" id="GO:0016787">
    <property type="term" value="F:hydrolase activity"/>
    <property type="evidence" value="ECO:0007669"/>
    <property type="project" value="UniProtKB-KW"/>
</dbReference>
<evidence type="ECO:0000256" key="3">
    <source>
        <dbReference type="ARBA" id="ARBA00022722"/>
    </source>
</evidence>
<dbReference type="GO" id="GO:0000287">
    <property type="term" value="F:magnesium ion binding"/>
    <property type="evidence" value="ECO:0007669"/>
    <property type="project" value="UniProtKB-UniRule"/>
</dbReference>
<dbReference type="InterPro" id="IPR022907">
    <property type="entry name" value="VapC_family"/>
</dbReference>
<dbReference type="EC" id="3.1.-.-" evidence="8"/>
<dbReference type="Gene3D" id="3.40.50.1010">
    <property type="entry name" value="5'-nuclease"/>
    <property type="match status" value="1"/>
</dbReference>
<gene>
    <name evidence="8" type="primary">vapC</name>
    <name evidence="10" type="ORF">G1H11_09485</name>
</gene>
<dbReference type="PANTHER" id="PTHR33653:SF1">
    <property type="entry name" value="RIBONUCLEASE VAPC2"/>
    <property type="match status" value="1"/>
</dbReference>
<sequence>MSILIDTNIAIALIRDRPAAVRSHYRRAAASGDDVYLSSISLFELWYGVSRSRDVTDNTERLADFLYGPIHIAEFDELDAARAGLIRAELGAVGTPIGPYDVLIAGQAARNEYTLITGSSREFARVAGLTVDDWTKEPR</sequence>
<name>A0A6N9YKS7_9ACTN</name>
<evidence type="ECO:0000256" key="1">
    <source>
        <dbReference type="ARBA" id="ARBA00001946"/>
    </source>
</evidence>
<keyword evidence="6 8" id="KW-0460">Magnesium</keyword>
<proteinExistence type="inferred from homology"/>
<evidence type="ECO:0000256" key="4">
    <source>
        <dbReference type="ARBA" id="ARBA00022723"/>
    </source>
</evidence>
<comment type="function">
    <text evidence="8">Toxic component of a toxin-antitoxin (TA) system. An RNase.</text>
</comment>
<dbReference type="HAMAP" id="MF_00265">
    <property type="entry name" value="VapC_Nob1"/>
    <property type="match status" value="1"/>
</dbReference>
<keyword evidence="2 8" id="KW-1277">Toxin-antitoxin system</keyword>
<dbReference type="Proteomes" id="UP000469185">
    <property type="component" value="Unassembled WGS sequence"/>
</dbReference>
<dbReference type="GO" id="GO:0090729">
    <property type="term" value="F:toxin activity"/>
    <property type="evidence" value="ECO:0007669"/>
    <property type="project" value="UniProtKB-KW"/>
</dbReference>
<reference evidence="10 11" key="1">
    <citation type="submission" date="2020-02" db="EMBL/GenBank/DDBJ databases">
        <authorList>
            <person name="Li X.-J."/>
            <person name="Feng X.-M."/>
        </authorList>
    </citation>
    <scope>NUCLEOTIDE SEQUENCE [LARGE SCALE GENOMIC DNA]</scope>
    <source>
        <strain evidence="10 11">CGMCC 4.7225</strain>
    </source>
</reference>
<comment type="cofactor">
    <cofactor evidence="1 8">
        <name>Mg(2+)</name>
        <dbReference type="ChEBI" id="CHEBI:18420"/>
    </cofactor>
</comment>
<keyword evidence="3 8" id="KW-0540">Nuclease</keyword>
<dbReference type="EMBL" id="JAAGOB010000004">
    <property type="protein sequence ID" value="NED95545.1"/>
    <property type="molecule type" value="Genomic_DNA"/>
</dbReference>
<evidence type="ECO:0000256" key="8">
    <source>
        <dbReference type="HAMAP-Rule" id="MF_00265"/>
    </source>
</evidence>
<dbReference type="AlphaFoldDB" id="A0A6N9YKS7"/>
<dbReference type="Pfam" id="PF01850">
    <property type="entry name" value="PIN"/>
    <property type="match status" value="1"/>
</dbReference>
<dbReference type="PANTHER" id="PTHR33653">
    <property type="entry name" value="RIBONUCLEASE VAPC2"/>
    <property type="match status" value="1"/>
</dbReference>
<evidence type="ECO:0000259" key="9">
    <source>
        <dbReference type="Pfam" id="PF01850"/>
    </source>
</evidence>
<dbReference type="SUPFAM" id="SSF88723">
    <property type="entry name" value="PIN domain-like"/>
    <property type="match status" value="1"/>
</dbReference>
<dbReference type="RefSeq" id="WP_163818306.1">
    <property type="nucleotide sequence ID" value="NZ_JAAGOB010000004.1"/>
</dbReference>
<evidence type="ECO:0000256" key="7">
    <source>
        <dbReference type="ARBA" id="ARBA00038093"/>
    </source>
</evidence>
<dbReference type="InterPro" id="IPR002716">
    <property type="entry name" value="PIN_dom"/>
</dbReference>
<feature type="binding site" evidence="8">
    <location>
        <position position="101"/>
    </location>
    <ligand>
        <name>Mg(2+)</name>
        <dbReference type="ChEBI" id="CHEBI:18420"/>
    </ligand>
</feature>
<accession>A0A6N9YKS7</accession>
<keyword evidence="8" id="KW-0800">Toxin</keyword>
<comment type="similarity">
    <text evidence="7 8">Belongs to the PINc/VapC protein family.</text>
</comment>
<dbReference type="GO" id="GO:0004540">
    <property type="term" value="F:RNA nuclease activity"/>
    <property type="evidence" value="ECO:0007669"/>
    <property type="project" value="InterPro"/>
</dbReference>
<keyword evidence="11" id="KW-1185">Reference proteome</keyword>
<keyword evidence="4 8" id="KW-0479">Metal-binding</keyword>
<feature type="domain" description="PIN" evidence="9">
    <location>
        <begin position="3"/>
        <end position="128"/>
    </location>
</feature>
<feature type="binding site" evidence="8">
    <location>
        <position position="6"/>
    </location>
    <ligand>
        <name>Mg(2+)</name>
        <dbReference type="ChEBI" id="CHEBI:18420"/>
    </ligand>
</feature>
<evidence type="ECO:0000313" key="10">
    <source>
        <dbReference type="EMBL" id="NED95545.1"/>
    </source>
</evidence>
<comment type="caution">
    <text evidence="10">The sequence shown here is derived from an EMBL/GenBank/DDBJ whole genome shotgun (WGS) entry which is preliminary data.</text>
</comment>
<evidence type="ECO:0000256" key="6">
    <source>
        <dbReference type="ARBA" id="ARBA00022842"/>
    </source>
</evidence>
<evidence type="ECO:0000256" key="5">
    <source>
        <dbReference type="ARBA" id="ARBA00022801"/>
    </source>
</evidence>
<dbReference type="InterPro" id="IPR029060">
    <property type="entry name" value="PIN-like_dom_sf"/>
</dbReference>
<dbReference type="InterPro" id="IPR050556">
    <property type="entry name" value="Type_II_TA_system_RNase"/>
</dbReference>